<gene>
    <name evidence="2" type="ORF">PDIGIT_LOCUS13243</name>
</gene>
<keyword evidence="1" id="KW-0472">Membrane</keyword>
<name>A0A9W4UQ74_9PLEO</name>
<accession>A0A9W4UQ74</accession>
<evidence type="ECO:0000256" key="1">
    <source>
        <dbReference type="SAM" id="Phobius"/>
    </source>
</evidence>
<sequence>MQWSWLFISASFIFVYLACIFFLFHTPDFCSSGFRYFKTATKPFFHSRQPVAFACRFTRSKAYLSG</sequence>
<dbReference type="Proteomes" id="UP001152607">
    <property type="component" value="Unassembled WGS sequence"/>
</dbReference>
<feature type="transmembrane region" description="Helical" evidence="1">
    <location>
        <begin position="6"/>
        <end position="25"/>
    </location>
</feature>
<organism evidence="2 3">
    <name type="scientific">Periconia digitata</name>
    <dbReference type="NCBI Taxonomy" id="1303443"/>
    <lineage>
        <taxon>Eukaryota</taxon>
        <taxon>Fungi</taxon>
        <taxon>Dikarya</taxon>
        <taxon>Ascomycota</taxon>
        <taxon>Pezizomycotina</taxon>
        <taxon>Dothideomycetes</taxon>
        <taxon>Pleosporomycetidae</taxon>
        <taxon>Pleosporales</taxon>
        <taxon>Massarineae</taxon>
        <taxon>Periconiaceae</taxon>
        <taxon>Periconia</taxon>
    </lineage>
</organism>
<dbReference type="AlphaFoldDB" id="A0A9W4UQ74"/>
<evidence type="ECO:0000313" key="2">
    <source>
        <dbReference type="EMBL" id="CAI6340075.1"/>
    </source>
</evidence>
<protein>
    <submittedName>
        <fullName evidence="2">Uncharacterized protein</fullName>
    </submittedName>
</protein>
<proteinExistence type="predicted"/>
<keyword evidence="1" id="KW-1133">Transmembrane helix</keyword>
<dbReference type="EMBL" id="CAOQHR010000010">
    <property type="protein sequence ID" value="CAI6340075.1"/>
    <property type="molecule type" value="Genomic_DNA"/>
</dbReference>
<evidence type="ECO:0000313" key="3">
    <source>
        <dbReference type="Proteomes" id="UP001152607"/>
    </source>
</evidence>
<reference evidence="2" key="1">
    <citation type="submission" date="2023-01" db="EMBL/GenBank/DDBJ databases">
        <authorList>
            <person name="Van Ghelder C."/>
            <person name="Rancurel C."/>
        </authorList>
    </citation>
    <scope>NUCLEOTIDE SEQUENCE</scope>
    <source>
        <strain evidence="2">CNCM I-4278</strain>
    </source>
</reference>
<keyword evidence="1" id="KW-0812">Transmembrane</keyword>
<keyword evidence="3" id="KW-1185">Reference proteome</keyword>
<comment type="caution">
    <text evidence="2">The sequence shown here is derived from an EMBL/GenBank/DDBJ whole genome shotgun (WGS) entry which is preliminary data.</text>
</comment>